<reference evidence="9 10" key="1">
    <citation type="submission" date="2017-05" db="EMBL/GenBank/DDBJ databases">
        <title>Vagococcus spp. assemblies.</title>
        <authorList>
            <person name="Gulvik C.A."/>
        </authorList>
    </citation>
    <scope>NUCLEOTIDE SEQUENCE [LARGE SCALE GENOMIC DNA]</scope>
    <source>
        <strain evidence="9 10">SS1995</strain>
    </source>
</reference>
<feature type="transmembrane region" description="Helical" evidence="7">
    <location>
        <begin position="47"/>
        <end position="67"/>
    </location>
</feature>
<evidence type="ECO:0000256" key="6">
    <source>
        <dbReference type="ARBA" id="ARBA00023136"/>
    </source>
</evidence>
<proteinExistence type="inferred from homology"/>
<dbReference type="PANTHER" id="PTHR23504:SF15">
    <property type="entry name" value="MAJOR FACILITATOR SUPERFAMILY (MFS) PROFILE DOMAIN-CONTAINING PROTEIN"/>
    <property type="match status" value="1"/>
</dbReference>
<feature type="transmembrane region" description="Helical" evidence="7">
    <location>
        <begin position="251"/>
        <end position="273"/>
    </location>
</feature>
<evidence type="ECO:0000259" key="8">
    <source>
        <dbReference type="PROSITE" id="PS50850"/>
    </source>
</evidence>
<accession>A0A430A1A4</accession>
<dbReference type="RefSeq" id="WP_125983115.1">
    <property type="nucleotide sequence ID" value="NZ_NGJS01000002.1"/>
</dbReference>
<name>A0A430A1A4_9ENTE</name>
<gene>
    <name evidence="9" type="ORF">CBF37_02375</name>
</gene>
<feature type="transmembrane region" description="Helical" evidence="7">
    <location>
        <begin position="136"/>
        <end position="158"/>
    </location>
</feature>
<dbReference type="GO" id="GO:0022857">
    <property type="term" value="F:transmembrane transporter activity"/>
    <property type="evidence" value="ECO:0007669"/>
    <property type="project" value="InterPro"/>
</dbReference>
<dbReference type="PROSITE" id="PS00216">
    <property type="entry name" value="SUGAR_TRANSPORT_1"/>
    <property type="match status" value="1"/>
</dbReference>
<evidence type="ECO:0000256" key="1">
    <source>
        <dbReference type="ARBA" id="ARBA00004651"/>
    </source>
</evidence>
<evidence type="ECO:0000313" key="10">
    <source>
        <dbReference type="Proteomes" id="UP000287857"/>
    </source>
</evidence>
<evidence type="ECO:0000256" key="5">
    <source>
        <dbReference type="ARBA" id="ARBA00022989"/>
    </source>
</evidence>
<dbReference type="PROSITE" id="PS50850">
    <property type="entry name" value="MFS"/>
    <property type="match status" value="1"/>
</dbReference>
<protein>
    <submittedName>
        <fullName evidence="9">Tetracycline resistance MFS efflux pump</fullName>
    </submittedName>
</protein>
<feature type="transmembrane region" description="Helical" evidence="7">
    <location>
        <begin position="12"/>
        <end position="35"/>
    </location>
</feature>
<dbReference type="InterPro" id="IPR011701">
    <property type="entry name" value="MFS"/>
</dbReference>
<evidence type="ECO:0000256" key="7">
    <source>
        <dbReference type="SAM" id="Phobius"/>
    </source>
</evidence>
<evidence type="ECO:0000313" key="9">
    <source>
        <dbReference type="EMBL" id="RSU00163.1"/>
    </source>
</evidence>
<dbReference type="Gene3D" id="1.20.1250.20">
    <property type="entry name" value="MFS general substrate transporter like domains"/>
    <property type="match status" value="1"/>
</dbReference>
<keyword evidence="3" id="KW-0813">Transport</keyword>
<feature type="transmembrane region" description="Helical" evidence="7">
    <location>
        <begin position="221"/>
        <end position="239"/>
    </location>
</feature>
<dbReference type="AlphaFoldDB" id="A0A430A1A4"/>
<keyword evidence="5 7" id="KW-1133">Transmembrane helix</keyword>
<evidence type="ECO:0000256" key="2">
    <source>
        <dbReference type="ARBA" id="ARBA00007520"/>
    </source>
</evidence>
<dbReference type="Proteomes" id="UP000287857">
    <property type="component" value="Unassembled WGS sequence"/>
</dbReference>
<feature type="transmembrane region" description="Helical" evidence="7">
    <location>
        <begin position="164"/>
        <end position="184"/>
    </location>
</feature>
<dbReference type="SUPFAM" id="SSF103473">
    <property type="entry name" value="MFS general substrate transporter"/>
    <property type="match status" value="1"/>
</dbReference>
<sequence>MTNKFEKHTKIFGFISVFLTGIGLTIISPILPFLINPYVHSAHEQATMITLMMSVYSGAVFIFAPILGNLSDRIGRRPILLFSLAGSAVGYIILGINGSLIMIFIGRLIEGITGGEISTLFAYFSDITNSEERTRYFGWMSATVGVGTAAGPVVGGLLSHFGTSVPLFAGAAVTLVNACYGYFFMPETLKKKRIVNKGSVRNSLLKSLNPVHSLRPQLKNILISGSFVWLSAGLFQSLFGQLTIDTFRWQAALIGVMYSIIGIMDIVSQVLFMPYLLKYLSDQKIAAVGLISELISYGVICISVITGKPIVFVIGMIIFGFGDSLFGPSFNGLLSKQGTEDEQGKLQGQAQSLQALSRVVGPLIGGQLYGGISHITPILLNSVLLLMGLFFLSRLKDKSKLKLGKQCVSDLF</sequence>
<keyword evidence="10" id="KW-1185">Reference proteome</keyword>
<feature type="transmembrane region" description="Helical" evidence="7">
    <location>
        <begin position="378"/>
        <end position="395"/>
    </location>
</feature>
<comment type="subcellular location">
    <subcellularLocation>
        <location evidence="1">Cell membrane</location>
        <topology evidence="1">Multi-pass membrane protein</topology>
    </subcellularLocation>
</comment>
<keyword evidence="6 7" id="KW-0472">Membrane</keyword>
<keyword evidence="4 7" id="KW-0812">Transmembrane</keyword>
<dbReference type="OrthoDB" id="9793283at2"/>
<feature type="transmembrane region" description="Helical" evidence="7">
    <location>
        <begin position="79"/>
        <end position="96"/>
    </location>
</feature>
<comment type="similarity">
    <text evidence="2">Belongs to the major facilitator superfamily. TCR/Tet family.</text>
</comment>
<dbReference type="GO" id="GO:0005886">
    <property type="term" value="C:plasma membrane"/>
    <property type="evidence" value="ECO:0007669"/>
    <property type="project" value="UniProtKB-SubCell"/>
</dbReference>
<dbReference type="InterPro" id="IPR005829">
    <property type="entry name" value="Sugar_transporter_CS"/>
</dbReference>
<organism evidence="9 10">
    <name type="scientific">Vagococcus vulneris</name>
    <dbReference type="NCBI Taxonomy" id="1977869"/>
    <lineage>
        <taxon>Bacteria</taxon>
        <taxon>Bacillati</taxon>
        <taxon>Bacillota</taxon>
        <taxon>Bacilli</taxon>
        <taxon>Lactobacillales</taxon>
        <taxon>Enterococcaceae</taxon>
        <taxon>Vagococcus</taxon>
    </lineage>
</organism>
<dbReference type="PRINTS" id="PR01035">
    <property type="entry name" value="TCRTETA"/>
</dbReference>
<dbReference type="Pfam" id="PF07690">
    <property type="entry name" value="MFS_1"/>
    <property type="match status" value="1"/>
</dbReference>
<dbReference type="CDD" id="cd17330">
    <property type="entry name" value="MFS_SLC46_TetA_like"/>
    <property type="match status" value="1"/>
</dbReference>
<dbReference type="InterPro" id="IPR036259">
    <property type="entry name" value="MFS_trans_sf"/>
</dbReference>
<feature type="domain" description="Major facilitator superfamily (MFS) profile" evidence="8">
    <location>
        <begin position="9"/>
        <end position="400"/>
    </location>
</feature>
<dbReference type="PANTHER" id="PTHR23504">
    <property type="entry name" value="MAJOR FACILITATOR SUPERFAMILY DOMAIN-CONTAINING PROTEIN 10"/>
    <property type="match status" value="1"/>
</dbReference>
<dbReference type="InterPro" id="IPR020846">
    <property type="entry name" value="MFS_dom"/>
</dbReference>
<feature type="transmembrane region" description="Helical" evidence="7">
    <location>
        <begin position="102"/>
        <end position="124"/>
    </location>
</feature>
<comment type="caution">
    <text evidence="9">The sequence shown here is derived from an EMBL/GenBank/DDBJ whole genome shotgun (WGS) entry which is preliminary data.</text>
</comment>
<evidence type="ECO:0000256" key="3">
    <source>
        <dbReference type="ARBA" id="ARBA00022448"/>
    </source>
</evidence>
<evidence type="ECO:0000256" key="4">
    <source>
        <dbReference type="ARBA" id="ARBA00022692"/>
    </source>
</evidence>
<dbReference type="EMBL" id="NGJS01000002">
    <property type="protein sequence ID" value="RSU00163.1"/>
    <property type="molecule type" value="Genomic_DNA"/>
</dbReference>
<dbReference type="InterPro" id="IPR001958">
    <property type="entry name" value="Tet-R_TetA/multi-R_MdtG-like"/>
</dbReference>